<proteinExistence type="predicted"/>
<organism evidence="6 7">
    <name type="scientific">Govanella unica</name>
    <dbReference type="NCBI Taxonomy" id="2975056"/>
    <lineage>
        <taxon>Bacteria</taxon>
        <taxon>Pseudomonadati</taxon>
        <taxon>Pseudomonadota</taxon>
        <taxon>Alphaproteobacteria</taxon>
        <taxon>Emcibacterales</taxon>
        <taxon>Govanellaceae</taxon>
        <taxon>Govanella</taxon>
    </lineage>
</organism>
<dbReference type="Gene3D" id="3.40.50.2300">
    <property type="match status" value="1"/>
</dbReference>
<dbReference type="PROSITE" id="PS50110">
    <property type="entry name" value="RESPONSE_REGULATORY"/>
    <property type="match status" value="1"/>
</dbReference>
<dbReference type="CDD" id="cd00156">
    <property type="entry name" value="REC"/>
    <property type="match status" value="1"/>
</dbReference>
<evidence type="ECO:0000256" key="2">
    <source>
        <dbReference type="PROSITE-ProRule" id="PRU00110"/>
    </source>
</evidence>
<reference evidence="6" key="1">
    <citation type="submission" date="2022-08" db="EMBL/GenBank/DDBJ databases">
        <authorList>
            <person name="Vandamme P."/>
            <person name="Hettiarachchi A."/>
            <person name="Peeters C."/>
            <person name="Cnockaert M."/>
            <person name="Carlier A."/>
        </authorList>
    </citation>
    <scope>NUCLEOTIDE SEQUENCE</scope>
    <source>
        <strain evidence="6">LMG 31809</strain>
    </source>
</reference>
<dbReference type="RefSeq" id="WP_274942809.1">
    <property type="nucleotide sequence ID" value="NZ_JANWOI010000001.1"/>
</dbReference>
<dbReference type="Pfam" id="PF01627">
    <property type="entry name" value="Hpt"/>
    <property type="match status" value="1"/>
</dbReference>
<evidence type="ECO:0000256" key="3">
    <source>
        <dbReference type="PROSITE-ProRule" id="PRU00169"/>
    </source>
</evidence>
<evidence type="ECO:0000313" key="6">
    <source>
        <dbReference type="EMBL" id="MDA5193115.1"/>
    </source>
</evidence>
<dbReference type="SUPFAM" id="SSF52172">
    <property type="entry name" value="CheY-like"/>
    <property type="match status" value="1"/>
</dbReference>
<dbReference type="InterPro" id="IPR011006">
    <property type="entry name" value="CheY-like_superfamily"/>
</dbReference>
<keyword evidence="7" id="KW-1185">Reference proteome</keyword>
<dbReference type="InterPro" id="IPR008207">
    <property type="entry name" value="Sig_transdc_His_kin_Hpt_dom"/>
</dbReference>
<evidence type="ECO:0000259" key="4">
    <source>
        <dbReference type="PROSITE" id="PS50110"/>
    </source>
</evidence>
<comment type="caution">
    <text evidence="3">Lacks conserved residue(s) required for the propagation of feature annotation.</text>
</comment>
<dbReference type="GO" id="GO:0004672">
    <property type="term" value="F:protein kinase activity"/>
    <property type="evidence" value="ECO:0007669"/>
    <property type="project" value="UniProtKB-ARBA"/>
</dbReference>
<evidence type="ECO:0000313" key="7">
    <source>
        <dbReference type="Proteomes" id="UP001141619"/>
    </source>
</evidence>
<feature type="domain" description="HPt" evidence="5">
    <location>
        <begin position="6"/>
        <end position="108"/>
    </location>
</feature>
<gene>
    <name evidence="6" type="ORF">NYP16_03990</name>
</gene>
<feature type="domain" description="Response regulatory" evidence="4">
    <location>
        <begin position="137"/>
        <end position="255"/>
    </location>
</feature>
<protein>
    <submittedName>
        <fullName evidence="6">Response regulator</fullName>
    </submittedName>
</protein>
<dbReference type="InterPro" id="IPR001789">
    <property type="entry name" value="Sig_transdc_resp-reg_receiver"/>
</dbReference>
<dbReference type="Gene3D" id="1.20.120.160">
    <property type="entry name" value="HPT domain"/>
    <property type="match status" value="1"/>
</dbReference>
<dbReference type="CDD" id="cd00088">
    <property type="entry name" value="HPT"/>
    <property type="match status" value="1"/>
</dbReference>
<dbReference type="AlphaFoldDB" id="A0A9X3TW72"/>
<feature type="modified residue" description="Phosphohistidine" evidence="2">
    <location>
        <position position="50"/>
    </location>
</feature>
<name>A0A9X3TW72_9PROT</name>
<reference evidence="6" key="2">
    <citation type="journal article" date="2023" name="Syst. Appl. Microbiol.">
        <title>Govania unica gen. nov., sp. nov., a rare biosphere bacterium that represents a novel family in the class Alphaproteobacteria.</title>
        <authorList>
            <person name="Vandamme P."/>
            <person name="Peeters C."/>
            <person name="Hettiarachchi A."/>
            <person name="Cnockaert M."/>
            <person name="Carlier A."/>
        </authorList>
    </citation>
    <scope>NUCLEOTIDE SEQUENCE</scope>
    <source>
        <strain evidence="6">LMG 31809</strain>
    </source>
</reference>
<keyword evidence="1" id="KW-0902">Two-component regulatory system</keyword>
<evidence type="ECO:0000259" key="5">
    <source>
        <dbReference type="PROSITE" id="PS50894"/>
    </source>
</evidence>
<dbReference type="PROSITE" id="PS50894">
    <property type="entry name" value="HPT"/>
    <property type="match status" value="1"/>
</dbReference>
<dbReference type="SMART" id="SM00073">
    <property type="entry name" value="HPT"/>
    <property type="match status" value="1"/>
</dbReference>
<accession>A0A9X3TW72</accession>
<dbReference type="Proteomes" id="UP001141619">
    <property type="component" value="Unassembled WGS sequence"/>
</dbReference>
<sequence>MKRLDQDQLLVDLRIEARDWIEDRLDRMSLLLGQPEVTPDALSDLRRDAHSLKGLGGSFGFPVVAVVAHRLEDYLGDLTPPVDLQARRDLQVFIDSLQDICVHHLEAGPETIRQIARGLPLRLASFDPAEVEVRDVEIMLVAPGGTATRYVRQELAACGYRVTLVGRPLEALDFALHTRPDLVVVSAILEELDGIDLICALAAMPRTRNLPLALLTSLDNDDDKLRDLPPHVPILHKGAQFSDDVAEVLIKYRII</sequence>
<evidence type="ECO:0000256" key="1">
    <source>
        <dbReference type="ARBA" id="ARBA00023012"/>
    </source>
</evidence>
<dbReference type="EMBL" id="JANWOI010000001">
    <property type="protein sequence ID" value="MDA5193115.1"/>
    <property type="molecule type" value="Genomic_DNA"/>
</dbReference>
<dbReference type="GO" id="GO:0000160">
    <property type="term" value="P:phosphorelay signal transduction system"/>
    <property type="evidence" value="ECO:0007669"/>
    <property type="project" value="UniProtKB-KW"/>
</dbReference>
<comment type="caution">
    <text evidence="6">The sequence shown here is derived from an EMBL/GenBank/DDBJ whole genome shotgun (WGS) entry which is preliminary data.</text>
</comment>
<dbReference type="InterPro" id="IPR036641">
    <property type="entry name" value="HPT_dom_sf"/>
</dbReference>
<keyword evidence="2" id="KW-0597">Phosphoprotein</keyword>
<dbReference type="SUPFAM" id="SSF47226">
    <property type="entry name" value="Histidine-containing phosphotransfer domain, HPT domain"/>
    <property type="match status" value="1"/>
</dbReference>